<dbReference type="GO" id="GO:0005634">
    <property type="term" value="C:nucleus"/>
    <property type="evidence" value="ECO:0007669"/>
    <property type="project" value="TreeGrafter"/>
</dbReference>
<dbReference type="PROSITE" id="PS00125">
    <property type="entry name" value="SER_THR_PHOSPHATASE"/>
    <property type="match status" value="1"/>
</dbReference>
<keyword evidence="4" id="KW-0904">Protein phosphatase</keyword>
<proteinExistence type="inferred from homology"/>
<dbReference type="PANTHER" id="PTHR11668">
    <property type="entry name" value="SERINE/THREONINE PROTEIN PHOSPHATASE"/>
    <property type="match status" value="1"/>
</dbReference>
<keyword evidence="12" id="KW-1185">Reference proteome</keyword>
<organism evidence="11 12">
    <name type="scientific">Tritrichomonas foetus</name>
    <dbReference type="NCBI Taxonomy" id="1144522"/>
    <lineage>
        <taxon>Eukaryota</taxon>
        <taxon>Metamonada</taxon>
        <taxon>Parabasalia</taxon>
        <taxon>Tritrichomonadida</taxon>
        <taxon>Tritrichomonadidae</taxon>
        <taxon>Tritrichomonas</taxon>
    </lineage>
</organism>
<evidence type="ECO:0000259" key="10">
    <source>
        <dbReference type="PROSITE" id="PS00125"/>
    </source>
</evidence>
<evidence type="ECO:0000256" key="7">
    <source>
        <dbReference type="ARBA" id="ARBA00048336"/>
    </source>
</evidence>
<comment type="cofactor">
    <cofactor evidence="1">
        <name>Mn(2+)</name>
        <dbReference type="ChEBI" id="CHEBI:29035"/>
    </cofactor>
</comment>
<dbReference type="Pfam" id="PF00149">
    <property type="entry name" value="Metallophos"/>
    <property type="match status" value="1"/>
</dbReference>
<dbReference type="PANTHER" id="PTHR11668:SF300">
    <property type="entry name" value="SERINE_THREONINE-PROTEIN PHOSPHATASE"/>
    <property type="match status" value="1"/>
</dbReference>
<dbReference type="GO" id="GO:0004722">
    <property type="term" value="F:protein serine/threonine phosphatase activity"/>
    <property type="evidence" value="ECO:0007669"/>
    <property type="project" value="UniProtKB-EC"/>
</dbReference>
<dbReference type="SUPFAM" id="SSF56300">
    <property type="entry name" value="Metallo-dependent phosphatases"/>
    <property type="match status" value="1"/>
</dbReference>
<name>A0A1J4KW94_9EUKA</name>
<evidence type="ECO:0000313" key="11">
    <source>
        <dbReference type="EMBL" id="OHT15507.1"/>
    </source>
</evidence>
<reference evidence="11" key="1">
    <citation type="submission" date="2016-10" db="EMBL/GenBank/DDBJ databases">
        <authorList>
            <person name="Benchimol M."/>
            <person name="Almeida L.G."/>
            <person name="Vasconcelos A.T."/>
            <person name="Perreira-Neves A."/>
            <person name="Rosa I.A."/>
            <person name="Tasca T."/>
            <person name="Bogo M.R."/>
            <person name="de Souza W."/>
        </authorList>
    </citation>
    <scope>NUCLEOTIDE SEQUENCE [LARGE SCALE GENOMIC DNA]</scope>
    <source>
        <strain evidence="11">K</strain>
    </source>
</reference>
<dbReference type="GO" id="GO:0005737">
    <property type="term" value="C:cytoplasm"/>
    <property type="evidence" value="ECO:0007669"/>
    <property type="project" value="TreeGrafter"/>
</dbReference>
<gene>
    <name evidence="11" type="ORF">TRFO_02827</name>
</gene>
<evidence type="ECO:0000256" key="5">
    <source>
        <dbReference type="ARBA" id="ARBA00023211"/>
    </source>
</evidence>
<accession>A0A1J4KW94</accession>
<feature type="region of interest" description="Disordered" evidence="9">
    <location>
        <begin position="345"/>
        <end position="366"/>
    </location>
</feature>
<dbReference type="EMBL" id="MLAK01000217">
    <property type="protein sequence ID" value="OHT15507.1"/>
    <property type="molecule type" value="Genomic_DNA"/>
</dbReference>
<protein>
    <recommendedName>
        <fullName evidence="8">Serine/threonine-protein phosphatase</fullName>
        <ecNumber evidence="8">3.1.3.16</ecNumber>
    </recommendedName>
</protein>
<evidence type="ECO:0000313" key="12">
    <source>
        <dbReference type="Proteomes" id="UP000179807"/>
    </source>
</evidence>
<evidence type="ECO:0000256" key="9">
    <source>
        <dbReference type="SAM" id="MobiDB-lite"/>
    </source>
</evidence>
<dbReference type="InterPro" id="IPR004843">
    <property type="entry name" value="Calcineurin-like_PHP"/>
</dbReference>
<feature type="domain" description="Serine/threonine specific protein phosphatases" evidence="10">
    <location>
        <begin position="126"/>
        <end position="131"/>
    </location>
</feature>
<dbReference type="GeneID" id="94825632"/>
<dbReference type="CDD" id="cd00144">
    <property type="entry name" value="MPP_PPP_family"/>
    <property type="match status" value="1"/>
</dbReference>
<evidence type="ECO:0000256" key="4">
    <source>
        <dbReference type="ARBA" id="ARBA00022912"/>
    </source>
</evidence>
<dbReference type="EC" id="3.1.3.16" evidence="8"/>
<evidence type="ECO:0000256" key="2">
    <source>
        <dbReference type="ARBA" id="ARBA00022723"/>
    </source>
</evidence>
<comment type="catalytic activity">
    <reaction evidence="6">
        <text>O-phospho-L-seryl-[protein] + H2O = L-seryl-[protein] + phosphate</text>
        <dbReference type="Rhea" id="RHEA:20629"/>
        <dbReference type="Rhea" id="RHEA-COMP:9863"/>
        <dbReference type="Rhea" id="RHEA-COMP:11604"/>
        <dbReference type="ChEBI" id="CHEBI:15377"/>
        <dbReference type="ChEBI" id="CHEBI:29999"/>
        <dbReference type="ChEBI" id="CHEBI:43474"/>
        <dbReference type="ChEBI" id="CHEBI:83421"/>
        <dbReference type="EC" id="3.1.3.16"/>
    </reaction>
</comment>
<keyword evidence="5" id="KW-0464">Manganese</keyword>
<dbReference type="AlphaFoldDB" id="A0A1J4KW94"/>
<dbReference type="InterPro" id="IPR029052">
    <property type="entry name" value="Metallo-depent_PP-like"/>
</dbReference>
<dbReference type="VEuPathDB" id="TrichDB:TRFO_02827"/>
<evidence type="ECO:0000256" key="6">
    <source>
        <dbReference type="ARBA" id="ARBA00047761"/>
    </source>
</evidence>
<dbReference type="Gene3D" id="3.60.21.10">
    <property type="match status" value="1"/>
</dbReference>
<evidence type="ECO:0000256" key="1">
    <source>
        <dbReference type="ARBA" id="ARBA00001936"/>
    </source>
</evidence>
<dbReference type="PRINTS" id="PR00114">
    <property type="entry name" value="STPHPHTASE"/>
</dbReference>
<keyword evidence="2" id="KW-0479">Metal-binding</keyword>
<sequence>MKAQTKIFCDIFNSFAKSFDYHPSCGQPLQLPILSQTQLKMLLNNVKQQFTHEPIVLRLSTTTGPIIVVGDIHGHIFDLFRIINKYGKDANYLFLGDIVDRGEFSFETLTLVFLLKAMNPQNVHVIRGNHEFAYLCTQMGFMTEVNQMYPGSKVFSDYMNVLSMIPLCAIINEKIICLHGGIGPSFETVEQIESVQRPLELYDNQIINELLWSDPSPETKTFVSSPRGSGFLFGKEVLTKSLQRVNMDILVRGHNCVQEGVLVQFDGICITVFSASRYCDKQDNRAGVLIVKEEKEYEIETFPPLPYVRRKDTVFTNLQSVPQFHSHQPPPKKGTFSLRTLVNNPPPGESSVAKVLRGSSSNLLDK</sequence>
<evidence type="ECO:0000256" key="8">
    <source>
        <dbReference type="RuleBase" id="RU004273"/>
    </source>
</evidence>
<dbReference type="GO" id="GO:0046872">
    <property type="term" value="F:metal ion binding"/>
    <property type="evidence" value="ECO:0007669"/>
    <property type="project" value="UniProtKB-KW"/>
</dbReference>
<comment type="caution">
    <text evidence="11">The sequence shown here is derived from an EMBL/GenBank/DDBJ whole genome shotgun (WGS) entry which is preliminary data.</text>
</comment>
<dbReference type="InterPro" id="IPR006186">
    <property type="entry name" value="Ser/Thr-sp_prot-phosphatase"/>
</dbReference>
<comment type="catalytic activity">
    <reaction evidence="7 8">
        <text>O-phospho-L-threonyl-[protein] + H2O = L-threonyl-[protein] + phosphate</text>
        <dbReference type="Rhea" id="RHEA:47004"/>
        <dbReference type="Rhea" id="RHEA-COMP:11060"/>
        <dbReference type="Rhea" id="RHEA-COMP:11605"/>
        <dbReference type="ChEBI" id="CHEBI:15377"/>
        <dbReference type="ChEBI" id="CHEBI:30013"/>
        <dbReference type="ChEBI" id="CHEBI:43474"/>
        <dbReference type="ChEBI" id="CHEBI:61977"/>
        <dbReference type="EC" id="3.1.3.16"/>
    </reaction>
</comment>
<dbReference type="RefSeq" id="XP_068368643.1">
    <property type="nucleotide sequence ID" value="XM_068490928.1"/>
</dbReference>
<dbReference type="InterPro" id="IPR050341">
    <property type="entry name" value="PP1_catalytic_subunit"/>
</dbReference>
<dbReference type="Proteomes" id="UP000179807">
    <property type="component" value="Unassembled WGS sequence"/>
</dbReference>
<comment type="similarity">
    <text evidence="8">Belongs to the PPP phosphatase family.</text>
</comment>
<keyword evidence="3 8" id="KW-0378">Hydrolase</keyword>
<evidence type="ECO:0000256" key="3">
    <source>
        <dbReference type="ARBA" id="ARBA00022801"/>
    </source>
</evidence>
<dbReference type="SMART" id="SM00156">
    <property type="entry name" value="PP2Ac"/>
    <property type="match status" value="1"/>
</dbReference>